<reference evidence="2" key="1">
    <citation type="submission" date="2018-01" db="EMBL/GenBank/DDBJ databases">
        <title>An insight into the sialome of Amazonian anophelines.</title>
        <authorList>
            <person name="Ribeiro J.M."/>
            <person name="Scarpassa V."/>
            <person name="Calvo E."/>
        </authorList>
    </citation>
    <scope>NUCLEOTIDE SEQUENCE</scope>
</reference>
<dbReference type="EMBL" id="GGFL01013908">
    <property type="protein sequence ID" value="MBW78086.1"/>
    <property type="molecule type" value="Transcribed_RNA"/>
</dbReference>
<feature type="signal peptide" evidence="1">
    <location>
        <begin position="1"/>
        <end position="23"/>
    </location>
</feature>
<keyword evidence="1" id="KW-0732">Signal</keyword>
<organism evidence="2">
    <name type="scientific">Anopheles darlingi</name>
    <name type="common">Mosquito</name>
    <dbReference type="NCBI Taxonomy" id="43151"/>
    <lineage>
        <taxon>Eukaryota</taxon>
        <taxon>Metazoa</taxon>
        <taxon>Ecdysozoa</taxon>
        <taxon>Arthropoda</taxon>
        <taxon>Hexapoda</taxon>
        <taxon>Insecta</taxon>
        <taxon>Pterygota</taxon>
        <taxon>Neoptera</taxon>
        <taxon>Endopterygota</taxon>
        <taxon>Diptera</taxon>
        <taxon>Nematocera</taxon>
        <taxon>Culicoidea</taxon>
        <taxon>Culicidae</taxon>
        <taxon>Anophelinae</taxon>
        <taxon>Anopheles</taxon>
    </lineage>
</organism>
<accession>A0A2M4DKK8</accession>
<proteinExistence type="predicted"/>
<protein>
    <submittedName>
        <fullName evidence="2">Putative secreted protein</fullName>
    </submittedName>
</protein>
<sequence>MIRWRGQQLLLLLLVQLMPIAVQVQERRHFCCCRGDPLCFHVHTMTLSPSQNGVEARGDVVCFAVLQHLVTS</sequence>
<evidence type="ECO:0000313" key="2">
    <source>
        <dbReference type="EMBL" id="MBW78086.1"/>
    </source>
</evidence>
<name>A0A2M4DKK8_ANODA</name>
<dbReference type="AlphaFoldDB" id="A0A2M4DKK8"/>
<evidence type="ECO:0000256" key="1">
    <source>
        <dbReference type="SAM" id="SignalP"/>
    </source>
</evidence>
<feature type="chain" id="PRO_5014902083" evidence="1">
    <location>
        <begin position="24"/>
        <end position="72"/>
    </location>
</feature>